<accession>W5T2A3</accession>
<gene>
    <name evidence="1" type="ORF">BHO_0900076</name>
</gene>
<proteinExistence type="predicted"/>
<dbReference type="EMBL" id="CP005728">
    <property type="protein sequence ID" value="AHH13410.1"/>
    <property type="molecule type" value="Genomic_DNA"/>
</dbReference>
<dbReference type="AlphaFoldDB" id="W5T2A3"/>
<evidence type="ECO:0000313" key="1">
    <source>
        <dbReference type="EMBL" id="AHH13410.1"/>
    </source>
</evidence>
<name>W5T2A3_BORHE</name>
<keyword evidence="1" id="KW-0614">Plasmid</keyword>
<organism evidence="1">
    <name type="scientific">Borrelia hermsii YBT</name>
    <dbReference type="NCBI Taxonomy" id="1313295"/>
    <lineage>
        <taxon>Bacteria</taxon>
        <taxon>Pseudomonadati</taxon>
        <taxon>Spirochaetota</taxon>
        <taxon>Spirochaetia</taxon>
        <taxon>Spirochaetales</taxon>
        <taxon>Borreliaceae</taxon>
        <taxon>Borrelia</taxon>
    </lineage>
</organism>
<geneLocation type="plasmid" evidence="1">
    <name>unnamed</name>
</geneLocation>
<sequence length="73" mass="8854">MVLFVIINTKLSQFFYYINNHFTKIVSKFWAEKRIVYKKITSTPNLVKSEIFTYNKIYKFPKLHIQCENLTLD</sequence>
<dbReference type="HOGENOM" id="CLU_201000_0_0_12"/>
<reference evidence="1" key="1">
    <citation type="submission" date="2013-04" db="EMBL/GenBank/DDBJ databases">
        <title>Comparative Genomics of Relapsing Fever Spirochetes.</title>
        <authorList>
            <person name="Schwan T.G."/>
            <person name="Raffel S.J."/>
            <person name="Porcella S.F."/>
            <person name="Martens C.A."/>
            <person name="Bruno D.P."/>
            <person name="Ricklefs S.M."/>
            <person name="Barbian K.B."/>
        </authorList>
    </citation>
    <scope>NUCLEOTIDE SEQUENCE</scope>
    <source>
        <strain evidence="1">YBT</strain>
        <plasmid evidence="1">unnamed</plasmid>
    </source>
</reference>
<protein>
    <submittedName>
        <fullName evidence="1">Uncharacterized protein</fullName>
    </submittedName>
</protein>